<sequence>MVNELKILGLVLDSKYSFKAHCKHIKDCLVTRLNIIKYLTSKKSLIHPLTLINVTKALVISKIDYALPIYGNCPASTMKILSPPYHVAMRRSIRAFPTTPLKNLFAETGLPTIIDRTIDCTRRLLPKLLFTTNTILAKDAQNALSRKRKPKCLSAIARCVNFARQLELPSYKCSLGPETRPQWMIKNSSFAIKTLQLPKDKTSSEKYRQLFASQKSKYSSYGWNFIYTDGSKTANSSTFAVTKENGDLIRHGTLHTICSSFTAEVVALLEAVTYVNHTRGKYIVCTDSKSCIGAIESPENTQNEIVAIRNNLLKYPNKLKLMWIPGHTGISGNEKADAAAKNAANTPTITFGYFTKQDIITEITRLRKKSAKDNWSGYIHHYSKINPFRIKPTYTADITLRAIKPFTRLRLGHTIITHAYLLQRAPHGNCPFCDENATIQHILTACPITATIRHEIFNSADPFQLLNEPTPKNVNMIYNFFKETDLLRRI</sequence>
<organism evidence="9 10">
    <name type="scientific">Bactrocera dorsalis</name>
    <name type="common">Oriental fruit fly</name>
    <name type="synonym">Dacus dorsalis</name>
    <dbReference type="NCBI Taxonomy" id="27457"/>
    <lineage>
        <taxon>Eukaryota</taxon>
        <taxon>Metazoa</taxon>
        <taxon>Ecdysozoa</taxon>
        <taxon>Arthropoda</taxon>
        <taxon>Hexapoda</taxon>
        <taxon>Insecta</taxon>
        <taxon>Pterygota</taxon>
        <taxon>Neoptera</taxon>
        <taxon>Endopterygota</taxon>
        <taxon>Diptera</taxon>
        <taxon>Brachycera</taxon>
        <taxon>Muscomorpha</taxon>
        <taxon>Tephritoidea</taxon>
        <taxon>Tephritidae</taxon>
        <taxon>Bactrocera</taxon>
        <taxon>Bactrocera</taxon>
    </lineage>
</organism>
<evidence type="ECO:0000256" key="2">
    <source>
        <dbReference type="ARBA" id="ARBA00005300"/>
    </source>
</evidence>
<evidence type="ECO:0000256" key="6">
    <source>
        <dbReference type="ARBA" id="ARBA00022759"/>
    </source>
</evidence>
<keyword evidence="6" id="KW-0255">Endonuclease</keyword>
<comment type="similarity">
    <text evidence="2">Belongs to the RNase H family.</text>
</comment>
<comment type="catalytic activity">
    <reaction evidence="1">
        <text>Endonucleolytic cleavage to 5'-phosphomonoester.</text>
        <dbReference type="EC" id="3.1.26.4"/>
    </reaction>
</comment>
<keyword evidence="4" id="KW-0540">Nuclease</keyword>
<evidence type="ECO:0000256" key="4">
    <source>
        <dbReference type="ARBA" id="ARBA00022722"/>
    </source>
</evidence>
<reference evidence="10" key="2">
    <citation type="submission" date="2025-08" db="UniProtKB">
        <authorList>
            <consortium name="RefSeq"/>
        </authorList>
    </citation>
    <scope>IDENTIFICATION</scope>
    <source>
        <tissue evidence="10">Adult</tissue>
    </source>
</reference>
<dbReference type="GeneID" id="125780366"/>
<dbReference type="PANTHER" id="PTHR10642:SF26">
    <property type="entry name" value="RIBONUCLEASE H1"/>
    <property type="match status" value="1"/>
</dbReference>
<dbReference type="EC" id="3.1.26.4" evidence="3"/>
<dbReference type="InterPro" id="IPR002156">
    <property type="entry name" value="RNaseH_domain"/>
</dbReference>
<evidence type="ECO:0000313" key="9">
    <source>
        <dbReference type="Proteomes" id="UP001652620"/>
    </source>
</evidence>
<dbReference type="Pfam" id="PF00075">
    <property type="entry name" value="RNase_H"/>
    <property type="match status" value="1"/>
</dbReference>
<proteinExistence type="inferred from homology"/>
<dbReference type="PROSITE" id="PS50879">
    <property type="entry name" value="RNASE_H_1"/>
    <property type="match status" value="1"/>
</dbReference>
<evidence type="ECO:0000259" key="8">
    <source>
        <dbReference type="PROSITE" id="PS50879"/>
    </source>
</evidence>
<keyword evidence="9" id="KW-1185">Reference proteome</keyword>
<gene>
    <name evidence="10" type="primary">LOC125780366</name>
</gene>
<protein>
    <recommendedName>
        <fullName evidence="3">ribonuclease H</fullName>
        <ecNumber evidence="3">3.1.26.4</ecNumber>
    </recommendedName>
</protein>
<keyword evidence="5" id="KW-0479">Metal-binding</keyword>
<dbReference type="Gene3D" id="3.30.420.10">
    <property type="entry name" value="Ribonuclease H-like superfamily/Ribonuclease H"/>
    <property type="match status" value="1"/>
</dbReference>
<evidence type="ECO:0000313" key="10">
    <source>
        <dbReference type="RefSeq" id="XP_049318608.1"/>
    </source>
</evidence>
<feature type="domain" description="RNase H type-1" evidence="8">
    <location>
        <begin position="220"/>
        <end position="345"/>
    </location>
</feature>
<accession>A0ABM3KAU9</accession>
<evidence type="ECO:0000256" key="7">
    <source>
        <dbReference type="ARBA" id="ARBA00022801"/>
    </source>
</evidence>
<reference evidence="9" key="1">
    <citation type="submission" date="2025-05" db="UniProtKB">
        <authorList>
            <consortium name="RefSeq"/>
        </authorList>
    </citation>
    <scope>NUCLEOTIDE SEQUENCE [LARGE SCALE GENOMIC DNA]</scope>
</reference>
<evidence type="ECO:0000256" key="3">
    <source>
        <dbReference type="ARBA" id="ARBA00012180"/>
    </source>
</evidence>
<dbReference type="RefSeq" id="XP_049318608.1">
    <property type="nucleotide sequence ID" value="XM_049462651.1"/>
</dbReference>
<dbReference type="SUPFAM" id="SSF53098">
    <property type="entry name" value="Ribonuclease H-like"/>
    <property type="match status" value="1"/>
</dbReference>
<evidence type="ECO:0000256" key="1">
    <source>
        <dbReference type="ARBA" id="ARBA00000077"/>
    </source>
</evidence>
<dbReference type="PANTHER" id="PTHR10642">
    <property type="entry name" value="RIBONUCLEASE H1"/>
    <property type="match status" value="1"/>
</dbReference>
<dbReference type="InterPro" id="IPR036397">
    <property type="entry name" value="RNaseH_sf"/>
</dbReference>
<evidence type="ECO:0000256" key="5">
    <source>
        <dbReference type="ARBA" id="ARBA00022723"/>
    </source>
</evidence>
<dbReference type="Proteomes" id="UP001652620">
    <property type="component" value="Chromosome 1"/>
</dbReference>
<dbReference type="InterPro" id="IPR050092">
    <property type="entry name" value="RNase_H"/>
</dbReference>
<name>A0ABM3KAU9_BACDO</name>
<dbReference type="CDD" id="cd09276">
    <property type="entry name" value="Rnase_HI_RT_non_LTR"/>
    <property type="match status" value="1"/>
</dbReference>
<keyword evidence="7" id="KW-0378">Hydrolase</keyword>
<dbReference type="InterPro" id="IPR012337">
    <property type="entry name" value="RNaseH-like_sf"/>
</dbReference>